<protein>
    <recommendedName>
        <fullName evidence="4">Phage shock protein B</fullName>
    </recommendedName>
</protein>
<name>A0ABS7JHV6_9SPHN</name>
<reference evidence="2 3" key="1">
    <citation type="submission" date="2021-08" db="EMBL/GenBank/DDBJ databases">
        <title>Comparative Genomics Analysis of the Genus Qipengyuania Reveals Extensive Genetic Diversity and Metabolic Versatility, Including the Description of Fifteen Novel Species.</title>
        <authorList>
            <person name="Liu Y."/>
        </authorList>
    </citation>
    <scope>NUCLEOTIDE SEQUENCE [LARGE SCALE GENOMIC DNA]</scope>
    <source>
        <strain evidence="2 3">GH25</strain>
    </source>
</reference>
<accession>A0ABS7JHV6</accession>
<proteinExistence type="predicted"/>
<evidence type="ECO:0000256" key="1">
    <source>
        <dbReference type="SAM" id="MobiDB-lite"/>
    </source>
</evidence>
<keyword evidence="3" id="KW-1185">Reference proteome</keyword>
<evidence type="ECO:0000313" key="2">
    <source>
        <dbReference type="EMBL" id="MBX7489613.1"/>
    </source>
</evidence>
<feature type="region of interest" description="Disordered" evidence="1">
    <location>
        <begin position="24"/>
        <end position="51"/>
    </location>
</feature>
<dbReference type="EMBL" id="JAIGNQ010000004">
    <property type="protein sequence ID" value="MBX7489613.1"/>
    <property type="molecule type" value="Genomic_DNA"/>
</dbReference>
<evidence type="ECO:0008006" key="4">
    <source>
        <dbReference type="Google" id="ProtNLM"/>
    </source>
</evidence>
<dbReference type="RefSeq" id="WP_221598723.1">
    <property type="nucleotide sequence ID" value="NZ_JAIGNQ010000004.1"/>
</dbReference>
<organism evidence="2 3">
    <name type="scientific">Qipengyuania pacifica</name>
    <dbReference type="NCBI Taxonomy" id="2860199"/>
    <lineage>
        <taxon>Bacteria</taxon>
        <taxon>Pseudomonadati</taxon>
        <taxon>Pseudomonadota</taxon>
        <taxon>Alphaproteobacteria</taxon>
        <taxon>Sphingomonadales</taxon>
        <taxon>Erythrobacteraceae</taxon>
        <taxon>Qipengyuania</taxon>
    </lineage>
</organism>
<comment type="caution">
    <text evidence="2">The sequence shown here is derived from an EMBL/GenBank/DDBJ whole genome shotgun (WGS) entry which is preliminary data.</text>
</comment>
<dbReference type="Proteomes" id="UP000776651">
    <property type="component" value="Unassembled WGS sequence"/>
</dbReference>
<gene>
    <name evidence="2" type="ORF">K3177_13920</name>
</gene>
<feature type="compositionally biased region" description="Basic and acidic residues" evidence="1">
    <location>
        <begin position="34"/>
        <end position="51"/>
    </location>
</feature>
<evidence type="ECO:0000313" key="3">
    <source>
        <dbReference type="Proteomes" id="UP000776651"/>
    </source>
</evidence>
<sequence length="95" mass="11037">MSFWTAVVIIVALIAFAEMVKSKHRHGSGLGDDQSERGQHQTFDRSEERRELDELRERIKVLERIATDNNSLDARETKRISAEIEALREKQTDRD</sequence>